<feature type="chain" id="PRO_5046746445" evidence="2">
    <location>
        <begin position="26"/>
        <end position="570"/>
    </location>
</feature>
<evidence type="ECO:0000313" key="4">
    <source>
        <dbReference type="Proteomes" id="UP001265259"/>
    </source>
</evidence>
<dbReference type="Pfam" id="PF13424">
    <property type="entry name" value="TPR_12"/>
    <property type="match status" value="1"/>
</dbReference>
<dbReference type="InterPro" id="IPR019734">
    <property type="entry name" value="TPR_rpt"/>
</dbReference>
<dbReference type="Gene3D" id="1.25.40.10">
    <property type="entry name" value="Tetratricopeptide repeat domain"/>
    <property type="match status" value="2"/>
</dbReference>
<comment type="caution">
    <text evidence="3">The sequence shown here is derived from an EMBL/GenBank/DDBJ whole genome shotgun (WGS) entry which is preliminary data.</text>
</comment>
<dbReference type="PROSITE" id="PS50005">
    <property type="entry name" value="TPR"/>
    <property type="match status" value="2"/>
</dbReference>
<proteinExistence type="predicted"/>
<organism evidence="3 4">
    <name type="scientific">Tropicimonas omnivorans</name>
    <dbReference type="NCBI Taxonomy" id="3075590"/>
    <lineage>
        <taxon>Bacteria</taxon>
        <taxon>Pseudomonadati</taxon>
        <taxon>Pseudomonadota</taxon>
        <taxon>Alphaproteobacteria</taxon>
        <taxon>Rhodobacterales</taxon>
        <taxon>Roseobacteraceae</taxon>
        <taxon>Tropicimonas</taxon>
    </lineage>
</organism>
<feature type="signal peptide" evidence="2">
    <location>
        <begin position="1"/>
        <end position="25"/>
    </location>
</feature>
<protein>
    <submittedName>
        <fullName evidence="3">Tetratricopeptide repeat protein</fullName>
    </submittedName>
</protein>
<evidence type="ECO:0000256" key="1">
    <source>
        <dbReference type="PROSITE-ProRule" id="PRU00339"/>
    </source>
</evidence>
<gene>
    <name evidence="3" type="ORF">RM543_01420</name>
</gene>
<dbReference type="EMBL" id="JAVRHL010000001">
    <property type="protein sequence ID" value="MDT0681327.1"/>
    <property type="molecule type" value="Genomic_DNA"/>
</dbReference>
<accession>A0ABU3DDV2</accession>
<sequence length="570" mass="61609">MFSASRLRPVLVAAALGLSALPASAQEDRGLAGAYLAARHASAFSDFEAAATYYTRALTRDPGNAELIENAMLAYVGLGQVNRAVPLARKLQDGGTDSQIASMILLTEQLGEEDYEGALAAIEDGATVGPLVDGLVTAWAQIGTGDTDAALRAFDEAASTTGLQSFGLYHKALALAVTGDFEAAQTILSGEAGSPLRLTRRGAMAQAQILSQLGRNADAIELIDSGFGDDLDPGLAELRSRLENDDTVPFTLIGDAKDGLAEVFYTVAGALNGEATDSYTLLYTRIAEFLRPDHVDAILLSAALLEAQDRHALATAAYDRVPRDDPAFHAAEIGRAAALSAQGKADAAIEVLEQLSETRGDQPPVWVTLGDSLRSEERYAEAVEAYDRAIELFGEPEPAHWIVYYARAISYERMDDFASAEPDFRMALELNPGQPQVLNYLGYSYIEMDENLDEAMDMIEEAVAARPEDGYITDSLGWGLFRLGRYDEAVGHMERAAALTPVDPIINDHLGDVYWAVGREIEAQFQWHRALSFDPEPDEAERIRRKLEVGLDEVLEEEGADPLDMADGED</sequence>
<evidence type="ECO:0000313" key="3">
    <source>
        <dbReference type="EMBL" id="MDT0681327.1"/>
    </source>
</evidence>
<dbReference type="SUPFAM" id="SSF48452">
    <property type="entry name" value="TPR-like"/>
    <property type="match status" value="3"/>
</dbReference>
<reference evidence="3 4" key="1">
    <citation type="submission" date="2023-09" db="EMBL/GenBank/DDBJ databases">
        <authorList>
            <person name="Rey-Velasco X."/>
        </authorList>
    </citation>
    <scope>NUCLEOTIDE SEQUENCE [LARGE SCALE GENOMIC DNA]</scope>
    <source>
        <strain evidence="3 4">F158</strain>
    </source>
</reference>
<dbReference type="PANTHER" id="PTHR12558:SF13">
    <property type="entry name" value="CELL DIVISION CYCLE PROTEIN 27 HOMOLOG"/>
    <property type="match status" value="1"/>
</dbReference>
<evidence type="ECO:0000256" key="2">
    <source>
        <dbReference type="SAM" id="SignalP"/>
    </source>
</evidence>
<dbReference type="InterPro" id="IPR011990">
    <property type="entry name" value="TPR-like_helical_dom_sf"/>
</dbReference>
<name>A0ABU3DDV2_9RHOB</name>
<feature type="repeat" description="TPR" evidence="1">
    <location>
        <begin position="363"/>
        <end position="396"/>
    </location>
</feature>
<keyword evidence="4" id="KW-1185">Reference proteome</keyword>
<dbReference type="RefSeq" id="WP_311689839.1">
    <property type="nucleotide sequence ID" value="NZ_JAVRHL010000001.1"/>
</dbReference>
<keyword evidence="1" id="KW-0802">TPR repeat</keyword>
<dbReference type="PANTHER" id="PTHR12558">
    <property type="entry name" value="CELL DIVISION CYCLE 16,23,27"/>
    <property type="match status" value="1"/>
</dbReference>
<dbReference type="Proteomes" id="UP001265259">
    <property type="component" value="Unassembled WGS sequence"/>
</dbReference>
<dbReference type="SMART" id="SM00028">
    <property type="entry name" value="TPR"/>
    <property type="match status" value="7"/>
</dbReference>
<feature type="repeat" description="TPR" evidence="1">
    <location>
        <begin position="401"/>
        <end position="434"/>
    </location>
</feature>
<keyword evidence="2" id="KW-0732">Signal</keyword>